<dbReference type="Pfam" id="PF03960">
    <property type="entry name" value="ArsC"/>
    <property type="match status" value="1"/>
</dbReference>
<dbReference type="SUPFAM" id="SSF52833">
    <property type="entry name" value="Thioredoxin-like"/>
    <property type="match status" value="1"/>
</dbReference>
<reference evidence="5 6" key="1">
    <citation type="submission" date="2018-10" db="EMBL/GenBank/DDBJ databases">
        <title>Rhodobacter sp . BO-81.</title>
        <authorList>
            <person name="Im W.T."/>
        </authorList>
    </citation>
    <scope>NUCLEOTIDE SEQUENCE [LARGE SCALE GENOMIC DNA]</scope>
    <source>
        <strain evidence="5 6">BO-81</strain>
    </source>
</reference>
<sequence length="113" mass="12230">MALTIWHNPRCSKSRETLALLLARGFAPAVRLYLEDAPSRAELAAALAKLGRPAADLLRWKEADVPAGLTKAAPEAEILDALAAHPRLIERPLVLTDRAARIGRPPEAVLDIL</sequence>
<evidence type="ECO:0000256" key="4">
    <source>
        <dbReference type="RuleBase" id="RU362029"/>
    </source>
</evidence>
<evidence type="ECO:0000256" key="1">
    <source>
        <dbReference type="ARBA" id="ARBA00007198"/>
    </source>
</evidence>
<proteinExistence type="inferred from homology"/>
<dbReference type="Gene3D" id="3.40.30.10">
    <property type="entry name" value="Glutaredoxin"/>
    <property type="match status" value="1"/>
</dbReference>
<dbReference type="Proteomes" id="UP000279673">
    <property type="component" value="Unassembled WGS sequence"/>
</dbReference>
<dbReference type="EMBL" id="RCHI01000007">
    <property type="protein sequence ID" value="RLL65016.1"/>
    <property type="molecule type" value="Genomic_DNA"/>
</dbReference>
<dbReference type="EC" id="1.20.4.1" evidence="4"/>
<organism evidence="5 6">
    <name type="scientific">Paenirhodobacter hankyongi</name>
    <dbReference type="NCBI Taxonomy" id="2294033"/>
    <lineage>
        <taxon>Bacteria</taxon>
        <taxon>Pseudomonadati</taxon>
        <taxon>Pseudomonadota</taxon>
        <taxon>Alphaproteobacteria</taxon>
        <taxon>Rhodobacterales</taxon>
        <taxon>Rhodobacter group</taxon>
        <taxon>Paenirhodobacter</taxon>
    </lineage>
</organism>
<dbReference type="PANTHER" id="PTHR30041">
    <property type="entry name" value="ARSENATE REDUCTASE"/>
    <property type="match status" value="1"/>
</dbReference>
<protein>
    <recommendedName>
        <fullName evidence="4">Arsenate reductase</fullName>
        <ecNumber evidence="4">1.20.4.1</ecNumber>
    </recommendedName>
</protein>
<dbReference type="RefSeq" id="WP_121533125.1">
    <property type="nucleotide sequence ID" value="NZ_RCHI01000007.1"/>
</dbReference>
<dbReference type="PANTHER" id="PTHR30041:SF4">
    <property type="entry name" value="ARSENATE REDUCTASE"/>
    <property type="match status" value="1"/>
</dbReference>
<accession>A0A421BQ15</accession>
<dbReference type="GO" id="GO:0008794">
    <property type="term" value="F:arsenate reductase (glutaredoxin) activity"/>
    <property type="evidence" value="ECO:0007669"/>
    <property type="project" value="UniProtKB-UniRule"/>
</dbReference>
<dbReference type="AlphaFoldDB" id="A0A421BQ15"/>
<gene>
    <name evidence="5" type="primary">arsC</name>
    <name evidence="5" type="ORF">DYS74_09295</name>
</gene>
<dbReference type="InterPro" id="IPR006660">
    <property type="entry name" value="Arsenate_reductase-like"/>
</dbReference>
<dbReference type="PROSITE" id="PS51353">
    <property type="entry name" value="ARSC"/>
    <property type="match status" value="1"/>
</dbReference>
<comment type="similarity">
    <text evidence="1 3 4">Belongs to the ArsC family.</text>
</comment>
<evidence type="ECO:0000256" key="2">
    <source>
        <dbReference type="ARBA" id="ARBA00023002"/>
    </source>
</evidence>
<keyword evidence="6" id="KW-1185">Reference proteome</keyword>
<name>A0A421BQ15_9RHOB</name>
<comment type="caution">
    <text evidence="5">The sequence shown here is derived from an EMBL/GenBank/DDBJ whole genome shotgun (WGS) entry which is preliminary data.</text>
</comment>
<dbReference type="NCBIfam" id="TIGR00014">
    <property type="entry name" value="arsC"/>
    <property type="match status" value="1"/>
</dbReference>
<comment type="catalytic activity">
    <reaction evidence="4">
        <text>[glutaredoxin]-dithiol + arsenate + glutathione + H(+) = glutathionyl-S-S-[glutaredoxin] + arsenite + H2O</text>
        <dbReference type="Rhea" id="RHEA:22016"/>
        <dbReference type="Rhea" id="RHEA-COMP:10729"/>
        <dbReference type="Rhea" id="RHEA-COMP:17668"/>
        <dbReference type="ChEBI" id="CHEBI:15377"/>
        <dbReference type="ChEBI" id="CHEBI:15378"/>
        <dbReference type="ChEBI" id="CHEBI:29242"/>
        <dbReference type="ChEBI" id="CHEBI:29950"/>
        <dbReference type="ChEBI" id="CHEBI:48597"/>
        <dbReference type="ChEBI" id="CHEBI:57925"/>
        <dbReference type="ChEBI" id="CHEBI:146199"/>
        <dbReference type="EC" id="1.20.4.1"/>
    </reaction>
</comment>
<dbReference type="InterPro" id="IPR036249">
    <property type="entry name" value="Thioredoxin-like_sf"/>
</dbReference>
<evidence type="ECO:0000313" key="6">
    <source>
        <dbReference type="Proteomes" id="UP000279673"/>
    </source>
</evidence>
<keyword evidence="2 4" id="KW-0560">Oxidoreductase</keyword>
<evidence type="ECO:0000256" key="3">
    <source>
        <dbReference type="PROSITE-ProRule" id="PRU01282"/>
    </source>
</evidence>
<dbReference type="InterPro" id="IPR006659">
    <property type="entry name" value="Arsenate_reductase"/>
</dbReference>
<evidence type="ECO:0000313" key="5">
    <source>
        <dbReference type="EMBL" id="RLL65016.1"/>
    </source>
</evidence>